<reference evidence="1" key="1">
    <citation type="journal article" date="2021" name="Proc. Natl. Acad. Sci. U.S.A.">
        <title>A Catalog of Tens of Thousands of Viruses from Human Metagenomes Reveals Hidden Associations with Chronic Diseases.</title>
        <authorList>
            <person name="Tisza M.J."/>
            <person name="Buck C.B."/>
        </authorList>
    </citation>
    <scope>NUCLEOTIDE SEQUENCE</scope>
    <source>
        <strain evidence="1">Ctxc31</strain>
    </source>
</reference>
<dbReference type="EMBL" id="BK014938">
    <property type="protein sequence ID" value="DAD83555.1"/>
    <property type="molecule type" value="Genomic_DNA"/>
</dbReference>
<evidence type="ECO:0000313" key="1">
    <source>
        <dbReference type="EMBL" id="DAD83555.1"/>
    </source>
</evidence>
<sequence>MEVIVKKKKDLVVDRPKSKSVGAKGPSFFFQRIEETKTTIDQQKKLIVGNEIWY</sequence>
<protein>
    <submittedName>
        <fullName evidence="1">Uncharacterized protein</fullName>
    </submittedName>
</protein>
<organism evidence="1">
    <name type="scientific">Siphoviridae sp. ctxc31</name>
    <dbReference type="NCBI Taxonomy" id="2826520"/>
    <lineage>
        <taxon>Viruses</taxon>
        <taxon>Duplodnaviria</taxon>
        <taxon>Heunggongvirae</taxon>
        <taxon>Uroviricota</taxon>
        <taxon>Caudoviricetes</taxon>
    </lineage>
</organism>
<proteinExistence type="predicted"/>
<name>A0A8S5MNQ8_9CAUD</name>
<accession>A0A8S5MNQ8</accession>